<dbReference type="GO" id="GO:0031177">
    <property type="term" value="F:phosphopantetheine binding"/>
    <property type="evidence" value="ECO:0007669"/>
    <property type="project" value="InterPro"/>
</dbReference>
<keyword evidence="4" id="KW-0511">Multifunctional enzyme</keyword>
<dbReference type="SMART" id="SM00823">
    <property type="entry name" value="PKS_PP"/>
    <property type="match status" value="1"/>
</dbReference>
<keyword evidence="2" id="KW-0597">Phosphoprotein</keyword>
<dbReference type="InterPro" id="IPR020806">
    <property type="entry name" value="PKS_PP-bd"/>
</dbReference>
<evidence type="ECO:0000256" key="3">
    <source>
        <dbReference type="ARBA" id="ARBA00022679"/>
    </source>
</evidence>
<evidence type="ECO:0000313" key="6">
    <source>
        <dbReference type="EMBL" id="OON68953.1"/>
    </source>
</evidence>
<dbReference type="InterPro" id="IPR006162">
    <property type="entry name" value="Ppantetheine_attach_site"/>
</dbReference>
<dbReference type="PANTHER" id="PTHR43775">
    <property type="entry name" value="FATTY ACID SYNTHASE"/>
    <property type="match status" value="1"/>
</dbReference>
<accession>A0A1V3ZY61</accession>
<dbReference type="STRING" id="83656.B1H18_34765"/>
<sequence length="156" mass="17021">MLLDLVCEHAAAVLGHASRETVDPDRGFIDLGVNSLIAVELRNRLKESTGLRLATTLVFDHPTPLALAVHLREELRVGDTPATVPTLAEFAKFETAVLASSLDHETRVELVKLLGALQWKLDGPDGETRRDAAEQEINSASDDQMFALIDRELGLS</sequence>
<dbReference type="EMBL" id="MVFC01000098">
    <property type="protein sequence ID" value="OON68953.1"/>
    <property type="molecule type" value="Genomic_DNA"/>
</dbReference>
<dbReference type="GO" id="GO:0004312">
    <property type="term" value="F:fatty acid synthase activity"/>
    <property type="evidence" value="ECO:0007669"/>
    <property type="project" value="TreeGrafter"/>
</dbReference>
<dbReference type="AlphaFoldDB" id="A0A1V3ZY61"/>
<dbReference type="PROSITE" id="PS50075">
    <property type="entry name" value="CARRIER"/>
    <property type="match status" value="1"/>
</dbReference>
<protein>
    <recommendedName>
        <fullName evidence="5">Carrier domain-containing protein</fullName>
    </recommendedName>
</protein>
<keyword evidence="7" id="KW-1185">Reference proteome</keyword>
<evidence type="ECO:0000256" key="1">
    <source>
        <dbReference type="ARBA" id="ARBA00022450"/>
    </source>
</evidence>
<dbReference type="PANTHER" id="PTHR43775:SF51">
    <property type="entry name" value="INACTIVE PHENOLPHTHIOCEROL SYNTHESIS POLYKETIDE SYNTHASE TYPE I PKS1-RELATED"/>
    <property type="match status" value="1"/>
</dbReference>
<keyword evidence="1" id="KW-0596">Phosphopantetheine</keyword>
<dbReference type="InterPro" id="IPR036736">
    <property type="entry name" value="ACP-like_sf"/>
</dbReference>
<organism evidence="6 7">
    <name type="scientific">Streptomyces tsukubensis</name>
    <dbReference type="NCBI Taxonomy" id="83656"/>
    <lineage>
        <taxon>Bacteria</taxon>
        <taxon>Bacillati</taxon>
        <taxon>Actinomycetota</taxon>
        <taxon>Actinomycetes</taxon>
        <taxon>Kitasatosporales</taxon>
        <taxon>Streptomycetaceae</taxon>
        <taxon>Streptomyces</taxon>
    </lineage>
</organism>
<dbReference type="PROSITE" id="PS00012">
    <property type="entry name" value="PHOSPHOPANTETHEINE"/>
    <property type="match status" value="1"/>
</dbReference>
<dbReference type="InterPro" id="IPR050091">
    <property type="entry name" value="PKS_NRPS_Biosynth_Enz"/>
</dbReference>
<dbReference type="Gene3D" id="1.10.1200.10">
    <property type="entry name" value="ACP-like"/>
    <property type="match status" value="1"/>
</dbReference>
<dbReference type="FunFam" id="1.10.1200.10:FF:000007">
    <property type="entry name" value="Probable polyketide synthase pks17"/>
    <property type="match status" value="1"/>
</dbReference>
<gene>
    <name evidence="6" type="ORF">B1H18_34765</name>
</gene>
<dbReference type="Proteomes" id="UP000190539">
    <property type="component" value="Unassembled WGS sequence"/>
</dbReference>
<reference evidence="6 7" key="1">
    <citation type="submission" date="2017-02" db="EMBL/GenBank/DDBJ databases">
        <title>Draft Genome Sequence of Streptomyces tsukubaensis F601, a Producer of the immunosuppressant tacrolimus FK506.</title>
        <authorList>
            <person name="Zong G."/>
            <person name="Zhong C."/>
            <person name="Fu J."/>
            <person name="Qin R."/>
            <person name="Cao G."/>
        </authorList>
    </citation>
    <scope>NUCLEOTIDE SEQUENCE [LARGE SCALE GENOMIC DNA]</scope>
    <source>
        <strain evidence="6 7">F601</strain>
    </source>
</reference>
<feature type="domain" description="Carrier" evidence="5">
    <location>
        <begin position="1"/>
        <end position="75"/>
    </location>
</feature>
<dbReference type="GO" id="GO:0017000">
    <property type="term" value="P:antibiotic biosynthetic process"/>
    <property type="evidence" value="ECO:0007669"/>
    <property type="project" value="UniProtKB-ARBA"/>
</dbReference>
<evidence type="ECO:0000313" key="7">
    <source>
        <dbReference type="Proteomes" id="UP000190539"/>
    </source>
</evidence>
<comment type="caution">
    <text evidence="6">The sequence shown here is derived from an EMBL/GenBank/DDBJ whole genome shotgun (WGS) entry which is preliminary data.</text>
</comment>
<name>A0A1V3ZY61_9ACTN</name>
<dbReference type="SUPFAM" id="SSF47336">
    <property type="entry name" value="ACP-like"/>
    <property type="match status" value="1"/>
</dbReference>
<evidence type="ECO:0000259" key="5">
    <source>
        <dbReference type="PROSITE" id="PS50075"/>
    </source>
</evidence>
<dbReference type="GO" id="GO:0006633">
    <property type="term" value="P:fatty acid biosynthetic process"/>
    <property type="evidence" value="ECO:0007669"/>
    <property type="project" value="TreeGrafter"/>
</dbReference>
<evidence type="ECO:0000256" key="4">
    <source>
        <dbReference type="ARBA" id="ARBA00023268"/>
    </source>
</evidence>
<dbReference type="SMART" id="SM01294">
    <property type="entry name" value="PKS_PP_betabranch"/>
    <property type="match status" value="1"/>
</dbReference>
<keyword evidence="3" id="KW-0808">Transferase</keyword>
<dbReference type="Pfam" id="PF00550">
    <property type="entry name" value="PP-binding"/>
    <property type="match status" value="1"/>
</dbReference>
<proteinExistence type="predicted"/>
<dbReference type="InterPro" id="IPR009081">
    <property type="entry name" value="PP-bd_ACP"/>
</dbReference>
<evidence type="ECO:0000256" key="2">
    <source>
        <dbReference type="ARBA" id="ARBA00022553"/>
    </source>
</evidence>